<dbReference type="Proteomes" id="UP000834106">
    <property type="component" value="Chromosome 7"/>
</dbReference>
<feature type="compositionally biased region" description="Polar residues" evidence="1">
    <location>
        <begin position="63"/>
        <end position="77"/>
    </location>
</feature>
<evidence type="ECO:0008006" key="4">
    <source>
        <dbReference type="Google" id="ProtNLM"/>
    </source>
</evidence>
<evidence type="ECO:0000313" key="2">
    <source>
        <dbReference type="EMBL" id="CAI9764345.1"/>
    </source>
</evidence>
<feature type="compositionally biased region" description="Basic and acidic residues" evidence="1">
    <location>
        <begin position="352"/>
        <end position="370"/>
    </location>
</feature>
<dbReference type="EMBL" id="OU503042">
    <property type="protein sequence ID" value="CAI9764345.1"/>
    <property type="molecule type" value="Genomic_DNA"/>
</dbReference>
<gene>
    <name evidence="2" type="ORF">FPE_LOCUS11775</name>
</gene>
<feature type="compositionally biased region" description="Basic and acidic residues" evidence="1">
    <location>
        <begin position="219"/>
        <end position="229"/>
    </location>
</feature>
<dbReference type="GO" id="GO:0003729">
    <property type="term" value="F:mRNA binding"/>
    <property type="evidence" value="ECO:0007669"/>
    <property type="project" value="TreeGrafter"/>
</dbReference>
<dbReference type="PANTHER" id="PTHR32091:SF17">
    <property type="entry name" value="EUKARYOTIC TRANSLATION INITIATION FACTOR 4B3"/>
    <property type="match status" value="1"/>
</dbReference>
<reference evidence="2" key="1">
    <citation type="submission" date="2023-05" db="EMBL/GenBank/DDBJ databases">
        <authorList>
            <person name="Huff M."/>
        </authorList>
    </citation>
    <scope>NUCLEOTIDE SEQUENCE</scope>
</reference>
<name>A0AAD1Z7N1_9LAMI</name>
<dbReference type="Pfam" id="PF06273">
    <property type="entry name" value="eIF-4B"/>
    <property type="match status" value="1"/>
</dbReference>
<accession>A0AAD1Z7N1</accession>
<dbReference type="AlphaFoldDB" id="A0AAD1Z7N1"/>
<evidence type="ECO:0000313" key="3">
    <source>
        <dbReference type="Proteomes" id="UP000834106"/>
    </source>
</evidence>
<dbReference type="PANTHER" id="PTHR32091">
    <property type="entry name" value="EUKARYOTIC TRANSLATION INITIATION FACTOR 4B"/>
    <property type="match status" value="1"/>
</dbReference>
<keyword evidence="3" id="KW-1185">Reference proteome</keyword>
<sequence>MASVWGKPGAWALDSEENEADLLHQHKQDSIDGHSMGSADEASDFPSLAAAAATKTKKKKKGQTVSLQEFTSYSANKGPTPDVLLNLPTAPRQRSAEELDRNQLGGGFKSYGSSYDRPARVEQHRRQGSFGGDSNRDFAPSRADETDNWAAGKKSIVNDGFDGRRRGDRGGFFSDSQNRADESDNWGSKKTCMPTEPRRFEKRGGFGFESNNGGADSDSWARKREEGRRIGGAFDSLRDRKGGFELNSPDSETWGRKREEGTEVSASRPRLNLKPRTLPVGEGQKSENGNVVKPKGNNPFGEARPREEVLKEKGQDLKEIKEKLESTKIKEVAPGSPNGLAASKRSSWIGNGRERLHQEDRAEKTWRKPESVNSRPRRLVN</sequence>
<protein>
    <recommendedName>
        <fullName evidence="4">Eukaryotic translation initiation factor 4B3</fullName>
    </recommendedName>
</protein>
<feature type="region of interest" description="Disordered" evidence="1">
    <location>
        <begin position="16"/>
        <end position="381"/>
    </location>
</feature>
<dbReference type="InterPro" id="IPR010433">
    <property type="entry name" value="EIF-4B_pln"/>
</dbReference>
<proteinExistence type="predicted"/>
<dbReference type="GO" id="GO:0003743">
    <property type="term" value="F:translation initiation factor activity"/>
    <property type="evidence" value="ECO:0007669"/>
    <property type="project" value="InterPro"/>
</dbReference>
<evidence type="ECO:0000256" key="1">
    <source>
        <dbReference type="SAM" id="MobiDB-lite"/>
    </source>
</evidence>
<feature type="compositionally biased region" description="Basic and acidic residues" evidence="1">
    <location>
        <begin position="303"/>
        <end position="331"/>
    </location>
</feature>
<feature type="compositionally biased region" description="Basic and acidic residues" evidence="1">
    <location>
        <begin position="21"/>
        <end position="32"/>
    </location>
</feature>
<organism evidence="2 3">
    <name type="scientific">Fraxinus pennsylvanica</name>
    <dbReference type="NCBI Taxonomy" id="56036"/>
    <lineage>
        <taxon>Eukaryota</taxon>
        <taxon>Viridiplantae</taxon>
        <taxon>Streptophyta</taxon>
        <taxon>Embryophyta</taxon>
        <taxon>Tracheophyta</taxon>
        <taxon>Spermatophyta</taxon>
        <taxon>Magnoliopsida</taxon>
        <taxon>eudicotyledons</taxon>
        <taxon>Gunneridae</taxon>
        <taxon>Pentapetalae</taxon>
        <taxon>asterids</taxon>
        <taxon>lamiids</taxon>
        <taxon>Lamiales</taxon>
        <taxon>Oleaceae</taxon>
        <taxon>Oleeae</taxon>
        <taxon>Fraxinus</taxon>
    </lineage>
</organism>